<proteinExistence type="predicted"/>
<evidence type="ECO:0000313" key="4">
    <source>
        <dbReference type="Proteomes" id="UP000007587"/>
    </source>
</evidence>
<gene>
    <name evidence="3" type="ordered locus">COCOR_03947</name>
</gene>
<evidence type="ECO:0000256" key="1">
    <source>
        <dbReference type="SAM" id="MobiDB-lite"/>
    </source>
</evidence>
<reference evidence="4" key="2">
    <citation type="submission" date="2012-03" db="EMBL/GenBank/DDBJ databases">
        <title>Genome sequence of the fruiting myxobacterium Corallococcus coralloides DSM 2259.</title>
        <authorList>
            <person name="Huntley S."/>
            <person name="Zhang Y."/>
            <person name="Treuner-Lange A."/>
            <person name="Sensen C.W."/>
            <person name="Sogaard-Andersen L."/>
        </authorList>
    </citation>
    <scope>NUCLEOTIDE SEQUENCE [LARGE SCALE GENOMIC DNA]</scope>
    <source>
        <strain evidence="4">ATCC 25202 / DSM 2259 / NBRC 100086 / M2</strain>
    </source>
</reference>
<dbReference type="RefSeq" id="WP_014396759.1">
    <property type="nucleotide sequence ID" value="NC_017030.1"/>
</dbReference>
<organism evidence="3 4">
    <name type="scientific">Corallococcus coralloides (strain ATCC 25202 / DSM 2259 / NBRC 100086 / M2)</name>
    <name type="common">Myxococcus coralloides</name>
    <dbReference type="NCBI Taxonomy" id="1144275"/>
    <lineage>
        <taxon>Bacteria</taxon>
        <taxon>Pseudomonadati</taxon>
        <taxon>Myxococcota</taxon>
        <taxon>Myxococcia</taxon>
        <taxon>Myxococcales</taxon>
        <taxon>Cystobacterineae</taxon>
        <taxon>Myxococcaceae</taxon>
        <taxon>Corallococcus</taxon>
    </lineage>
</organism>
<evidence type="ECO:0000256" key="2">
    <source>
        <dbReference type="SAM" id="SignalP"/>
    </source>
</evidence>
<feature type="signal peptide" evidence="2">
    <location>
        <begin position="1"/>
        <end position="23"/>
    </location>
</feature>
<dbReference type="STRING" id="1144275.COCOR_03947"/>
<dbReference type="InParanoid" id="H8MU36"/>
<dbReference type="HOGENOM" id="CLU_2328940_0_0_7"/>
<keyword evidence="2" id="KW-0732">Signal</keyword>
<evidence type="ECO:0000313" key="3">
    <source>
        <dbReference type="EMBL" id="AFE05525.1"/>
    </source>
</evidence>
<dbReference type="EMBL" id="CP003389">
    <property type="protein sequence ID" value="AFE05525.1"/>
    <property type="molecule type" value="Genomic_DNA"/>
</dbReference>
<sequence length="98" mass="10278">MTLLPRSLLLVPALLLAPLSASAAAPYPPYCDYKCTSQTTCDTVCWDFDRTFITCGEAGLCDGLVAQPSEPQSSVQPAPAQADDAEAVCRTPADQAQG</sequence>
<protein>
    <recommendedName>
        <fullName evidence="5">Lipoprotein</fullName>
    </recommendedName>
</protein>
<accession>H8MU36</accession>
<feature type="region of interest" description="Disordered" evidence="1">
    <location>
        <begin position="68"/>
        <end position="98"/>
    </location>
</feature>
<feature type="chain" id="PRO_5003616278" description="Lipoprotein" evidence="2">
    <location>
        <begin position="24"/>
        <end position="98"/>
    </location>
</feature>
<reference evidence="3 4" key="1">
    <citation type="journal article" date="2012" name="J. Bacteriol.">
        <title>Complete Genome Sequence of the Fruiting Myxobacterium Corallococcus coralloides DSM 2259.</title>
        <authorList>
            <person name="Huntley S."/>
            <person name="Zhang Y."/>
            <person name="Treuner-Lange A."/>
            <person name="Kneip S."/>
            <person name="Sensen C.W."/>
            <person name="Sogaard-Andersen L."/>
        </authorList>
    </citation>
    <scope>NUCLEOTIDE SEQUENCE [LARGE SCALE GENOMIC DNA]</scope>
    <source>
        <strain evidence="4">ATCC 25202 / DSM 2259 / NBRC 100086 / M2</strain>
    </source>
</reference>
<name>H8MU36_CORCM</name>
<keyword evidence="4" id="KW-1185">Reference proteome</keyword>
<dbReference type="Proteomes" id="UP000007587">
    <property type="component" value="Chromosome"/>
</dbReference>
<dbReference type="AlphaFoldDB" id="H8MU36"/>
<evidence type="ECO:0008006" key="5">
    <source>
        <dbReference type="Google" id="ProtNLM"/>
    </source>
</evidence>
<dbReference type="KEGG" id="ccx:COCOR_03947"/>